<reference evidence="1 2" key="1">
    <citation type="journal article" date="2018" name="Mol. Biol. Evol.">
        <title>Broad Genomic Sampling Reveals a Smut Pathogenic Ancestry of the Fungal Clade Ustilaginomycotina.</title>
        <authorList>
            <person name="Kijpornyongpan T."/>
            <person name="Mondo S.J."/>
            <person name="Barry K."/>
            <person name="Sandor L."/>
            <person name="Lee J."/>
            <person name="Lipzen A."/>
            <person name="Pangilinan J."/>
            <person name="LaButti K."/>
            <person name="Hainaut M."/>
            <person name="Henrissat B."/>
            <person name="Grigoriev I.V."/>
            <person name="Spatafora J.W."/>
            <person name="Aime M.C."/>
        </authorList>
    </citation>
    <scope>NUCLEOTIDE SEQUENCE [LARGE SCALE GENOMIC DNA]</scope>
    <source>
        <strain evidence="1 2">SA 807</strain>
    </source>
</reference>
<dbReference type="Proteomes" id="UP000245626">
    <property type="component" value="Unassembled WGS sequence"/>
</dbReference>
<sequence>MCCTYSRMTFNRKSGAIVRMAGCLFQSQTVGLPLSADPVPFIQIAEAATIPAARASAMIRLECTVCLQTRSIRSAQVSANVVRPSQHGCGYDGRRRKRWRNVGQFDQVAEGNGKREEMETQTERMWGERKGVLGKCRNFSLLPIRGTPCFIDRPSAS</sequence>
<keyword evidence="2" id="KW-1185">Reference proteome</keyword>
<organism evidence="1 2">
    <name type="scientific">Violaceomyces palustris</name>
    <dbReference type="NCBI Taxonomy" id="1673888"/>
    <lineage>
        <taxon>Eukaryota</taxon>
        <taxon>Fungi</taxon>
        <taxon>Dikarya</taxon>
        <taxon>Basidiomycota</taxon>
        <taxon>Ustilaginomycotina</taxon>
        <taxon>Ustilaginomycetes</taxon>
        <taxon>Violaceomycetales</taxon>
        <taxon>Violaceomycetaceae</taxon>
        <taxon>Violaceomyces</taxon>
    </lineage>
</organism>
<gene>
    <name evidence="1" type="ORF">IE53DRAFT_145799</name>
</gene>
<proteinExistence type="predicted"/>
<evidence type="ECO:0000313" key="2">
    <source>
        <dbReference type="Proteomes" id="UP000245626"/>
    </source>
</evidence>
<accession>A0ACD0P6F6</accession>
<evidence type="ECO:0000313" key="1">
    <source>
        <dbReference type="EMBL" id="PWN53587.1"/>
    </source>
</evidence>
<name>A0ACD0P6F6_9BASI</name>
<protein>
    <submittedName>
        <fullName evidence="1">Uncharacterized protein</fullName>
    </submittedName>
</protein>
<dbReference type="EMBL" id="KZ819719">
    <property type="protein sequence ID" value="PWN53587.1"/>
    <property type="molecule type" value="Genomic_DNA"/>
</dbReference>